<dbReference type="SUPFAM" id="SSF56300">
    <property type="entry name" value="Metallo-dependent phosphatases"/>
    <property type="match status" value="1"/>
</dbReference>
<dbReference type="InterPro" id="IPR050341">
    <property type="entry name" value="PP1_catalytic_subunit"/>
</dbReference>
<keyword evidence="3" id="KW-0378">Hydrolase</keyword>
<evidence type="ECO:0000256" key="3">
    <source>
        <dbReference type="ARBA" id="ARBA00022801"/>
    </source>
</evidence>
<dbReference type="InterPro" id="IPR006186">
    <property type="entry name" value="Ser/Thr-sp_prot-phosphatase"/>
</dbReference>
<reference evidence="7" key="1">
    <citation type="submission" date="2022-08" db="EMBL/GenBank/DDBJ databases">
        <title>Novel sulfate-reducing endosymbionts in the free-living metamonad Anaeramoeba.</title>
        <authorList>
            <person name="Jerlstrom-Hultqvist J."/>
            <person name="Cepicka I."/>
            <person name="Gallot-Lavallee L."/>
            <person name="Salas-Leiva D."/>
            <person name="Curtis B.A."/>
            <person name="Zahonova K."/>
            <person name="Pipaliya S."/>
            <person name="Dacks J."/>
            <person name="Roger A.J."/>
        </authorList>
    </citation>
    <scope>NUCLEOTIDE SEQUENCE</scope>
    <source>
        <strain evidence="7">Schooner1</strain>
    </source>
</reference>
<evidence type="ECO:0000313" key="7">
    <source>
        <dbReference type="EMBL" id="KAJ6239771.1"/>
    </source>
</evidence>
<dbReference type="InterPro" id="IPR031675">
    <property type="entry name" value="STPPase_N"/>
</dbReference>
<accession>A0ABQ8Y4L5</accession>
<dbReference type="InterPro" id="IPR029052">
    <property type="entry name" value="Metallo-depent_PP-like"/>
</dbReference>
<keyword evidence="5" id="KW-0464">Manganese</keyword>
<protein>
    <recommendedName>
        <fullName evidence="1">protein-serine/threonine phosphatase</fullName>
        <ecNumber evidence="1">3.1.3.16</ecNumber>
    </recommendedName>
</protein>
<evidence type="ECO:0000256" key="4">
    <source>
        <dbReference type="ARBA" id="ARBA00022912"/>
    </source>
</evidence>
<keyword evidence="8" id="KW-1185">Reference proteome</keyword>
<evidence type="ECO:0000259" key="6">
    <source>
        <dbReference type="SMART" id="SM00156"/>
    </source>
</evidence>
<keyword evidence="2" id="KW-0479">Metal-binding</keyword>
<keyword evidence="4" id="KW-0904">Protein phosphatase</keyword>
<sequence length="349" mass="39996">MNDTQIIDTYITKLFNSGGKNRKQFALKEHEVKRIVLEARQIFLSQPMLLELHAPIKICGDIHGQFHDLLRLFDEGGFPPLSNYLFLGDFVGLKKYSVNVWKIFCDCFQCLPLSAIIDDKIFCVHGGLSPELDDIDRIKKIERPTEVDDDGLLCDLLWSDPSETFYGWHENLRGVSYTFGADIVEEFCDEMNLDLICRAHQVVDDGFEFFANQRLVTIFSASNYCGEFDNCGAMMNVSEELDCDFSILKPKKETVSFFSTNLPPTPPKNRYNKNKRNKNRYNNNRPFGAAVTSVAISVTQRTFDYDIETSKIPNDYLRLGTEKFLYIGDALCDSILGFLGRDRKKSRTK</sequence>
<dbReference type="EMBL" id="JAOAOG010000216">
    <property type="protein sequence ID" value="KAJ6239771.1"/>
    <property type="molecule type" value="Genomic_DNA"/>
</dbReference>
<dbReference type="InterPro" id="IPR004843">
    <property type="entry name" value="Calcineurin-like_PHP"/>
</dbReference>
<proteinExistence type="predicted"/>
<evidence type="ECO:0000256" key="5">
    <source>
        <dbReference type="ARBA" id="ARBA00023211"/>
    </source>
</evidence>
<evidence type="ECO:0000313" key="8">
    <source>
        <dbReference type="Proteomes" id="UP001150062"/>
    </source>
</evidence>
<dbReference type="PRINTS" id="PR00114">
    <property type="entry name" value="STPHPHTASE"/>
</dbReference>
<feature type="domain" description="Serine/threonine specific protein phosphatases" evidence="6">
    <location>
        <begin position="27"/>
        <end position="252"/>
    </location>
</feature>
<dbReference type="Pfam" id="PF00149">
    <property type="entry name" value="Metallophos"/>
    <property type="match status" value="2"/>
</dbReference>
<gene>
    <name evidence="7" type="ORF">M0813_24691</name>
</gene>
<organism evidence="7 8">
    <name type="scientific">Anaeramoeba flamelloides</name>
    <dbReference type="NCBI Taxonomy" id="1746091"/>
    <lineage>
        <taxon>Eukaryota</taxon>
        <taxon>Metamonada</taxon>
        <taxon>Anaeramoebidae</taxon>
        <taxon>Anaeramoeba</taxon>
    </lineage>
</organism>
<dbReference type="PANTHER" id="PTHR11668">
    <property type="entry name" value="SERINE/THREONINE PROTEIN PHOSPHATASE"/>
    <property type="match status" value="1"/>
</dbReference>
<evidence type="ECO:0000256" key="2">
    <source>
        <dbReference type="ARBA" id="ARBA00022723"/>
    </source>
</evidence>
<comment type="caution">
    <text evidence="7">The sequence shown here is derived from an EMBL/GenBank/DDBJ whole genome shotgun (WGS) entry which is preliminary data.</text>
</comment>
<dbReference type="SMART" id="SM00156">
    <property type="entry name" value="PP2Ac"/>
    <property type="match status" value="1"/>
</dbReference>
<dbReference type="PANTHER" id="PTHR11668:SF496">
    <property type="entry name" value="SERINE_THREONINE-PROTEIN PHOSPHATASE"/>
    <property type="match status" value="1"/>
</dbReference>
<evidence type="ECO:0000256" key="1">
    <source>
        <dbReference type="ARBA" id="ARBA00013081"/>
    </source>
</evidence>
<dbReference type="Proteomes" id="UP001150062">
    <property type="component" value="Unassembled WGS sequence"/>
</dbReference>
<dbReference type="EC" id="3.1.3.16" evidence="1"/>
<dbReference type="Gene3D" id="3.60.21.10">
    <property type="match status" value="2"/>
</dbReference>
<dbReference type="Pfam" id="PF16891">
    <property type="entry name" value="STPPase_N"/>
    <property type="match status" value="1"/>
</dbReference>
<name>A0ABQ8Y4L5_9EUKA</name>